<feature type="region of interest" description="Disordered" evidence="7">
    <location>
        <begin position="233"/>
        <end position="254"/>
    </location>
</feature>
<dbReference type="InterPro" id="IPR006612">
    <property type="entry name" value="THAP_Znf"/>
</dbReference>
<dbReference type="SMART" id="SM00291">
    <property type="entry name" value="ZnF_ZZ"/>
    <property type="match status" value="1"/>
</dbReference>
<feature type="non-terminal residue" evidence="10">
    <location>
        <position position="344"/>
    </location>
</feature>
<keyword evidence="4 6" id="KW-0238">DNA-binding</keyword>
<dbReference type="EMBL" id="OW152839">
    <property type="protein sequence ID" value="CAH2060874.1"/>
    <property type="molecule type" value="Genomic_DNA"/>
</dbReference>
<reference evidence="10" key="1">
    <citation type="submission" date="2022-03" db="EMBL/GenBank/DDBJ databases">
        <authorList>
            <person name="Martin H S."/>
        </authorList>
    </citation>
    <scope>NUCLEOTIDE SEQUENCE</scope>
</reference>
<dbReference type="SMART" id="SM00980">
    <property type="entry name" value="THAP"/>
    <property type="match status" value="1"/>
</dbReference>
<keyword evidence="2 5" id="KW-0863">Zinc-finger</keyword>
<dbReference type="PROSITE" id="PS01357">
    <property type="entry name" value="ZF_ZZ_1"/>
    <property type="match status" value="1"/>
</dbReference>
<sequence>MVNYCCVYGCGRNSRLNKHLNYYSLPKERHRQVEWLKAACREDLLKRIEEKAAVSSRICSRHFPPSSIKNRHLSNDAVPTLCLPGSWNEEEIEPTPAVHNDIICDNCGNPIMGFRYKCVNCEDFDLCQKCEMQEAHPDHYMLRIPKPLKFKLADNLITKWRKLFKSAHILPNSEEESKVQENMSSDDEPITKYAKDYDSGVDLSEDIKLKIRKEVTRVLKDKLDGEQTKFVKEDPTKAKRKMSFKGNRPNKRNKTVRTSIEIDKTSTVATVSLDNNVPDLVFADVNEIKDEQEGARKNELAASIASVASDATDMKLEDDLSQLMIEMTKSGKQMLYKYCDGNLK</sequence>
<accession>A0ABN8IPZ5</accession>
<dbReference type="PANTHER" id="PTHR15090:SF0">
    <property type="entry name" value="SEQUESTOSOME-1"/>
    <property type="match status" value="1"/>
</dbReference>
<proteinExistence type="predicted"/>
<protein>
    <submittedName>
        <fullName evidence="10">Uncharacterized protein</fullName>
    </submittedName>
</protein>
<dbReference type="PROSITE" id="PS50135">
    <property type="entry name" value="ZF_ZZ_2"/>
    <property type="match status" value="1"/>
</dbReference>
<evidence type="ECO:0000256" key="4">
    <source>
        <dbReference type="ARBA" id="ARBA00023125"/>
    </source>
</evidence>
<dbReference type="SUPFAM" id="SSF57850">
    <property type="entry name" value="RING/U-box"/>
    <property type="match status" value="1"/>
</dbReference>
<gene>
    <name evidence="10" type="ORF">IPOD504_LOCUS11213</name>
</gene>
<dbReference type="CDD" id="cd02340">
    <property type="entry name" value="ZZ_NBR1_like"/>
    <property type="match status" value="1"/>
</dbReference>
<keyword evidence="3" id="KW-0862">Zinc</keyword>
<evidence type="ECO:0000256" key="6">
    <source>
        <dbReference type="PROSITE-ProRule" id="PRU00309"/>
    </source>
</evidence>
<dbReference type="PROSITE" id="PS50950">
    <property type="entry name" value="ZF_THAP"/>
    <property type="match status" value="1"/>
</dbReference>
<evidence type="ECO:0000256" key="5">
    <source>
        <dbReference type="PROSITE-ProRule" id="PRU00228"/>
    </source>
</evidence>
<evidence type="ECO:0000256" key="7">
    <source>
        <dbReference type="SAM" id="MobiDB-lite"/>
    </source>
</evidence>
<evidence type="ECO:0000256" key="2">
    <source>
        <dbReference type="ARBA" id="ARBA00022771"/>
    </source>
</evidence>
<evidence type="ECO:0000313" key="10">
    <source>
        <dbReference type="EMBL" id="CAH2060874.1"/>
    </source>
</evidence>
<feature type="compositionally biased region" description="Basic residues" evidence="7">
    <location>
        <begin position="238"/>
        <end position="254"/>
    </location>
</feature>
<evidence type="ECO:0000259" key="9">
    <source>
        <dbReference type="PROSITE" id="PS50950"/>
    </source>
</evidence>
<feature type="domain" description="THAP-type" evidence="9">
    <location>
        <begin position="1"/>
        <end position="82"/>
    </location>
</feature>
<dbReference type="PANTHER" id="PTHR15090">
    <property type="entry name" value="SEQUESTOSOME 1-RELATED"/>
    <property type="match status" value="1"/>
</dbReference>
<name>A0ABN8IPZ5_9NEOP</name>
<dbReference type="Pfam" id="PF00569">
    <property type="entry name" value="ZZ"/>
    <property type="match status" value="1"/>
</dbReference>
<keyword evidence="11" id="KW-1185">Reference proteome</keyword>
<evidence type="ECO:0000313" key="11">
    <source>
        <dbReference type="Proteomes" id="UP000837857"/>
    </source>
</evidence>
<evidence type="ECO:0000259" key="8">
    <source>
        <dbReference type="PROSITE" id="PS50135"/>
    </source>
</evidence>
<dbReference type="SUPFAM" id="SSF57716">
    <property type="entry name" value="Glucocorticoid receptor-like (DNA-binding domain)"/>
    <property type="match status" value="1"/>
</dbReference>
<evidence type="ECO:0000256" key="3">
    <source>
        <dbReference type="ARBA" id="ARBA00022833"/>
    </source>
</evidence>
<dbReference type="SMART" id="SM00692">
    <property type="entry name" value="DM3"/>
    <property type="match status" value="1"/>
</dbReference>
<organism evidence="10 11">
    <name type="scientific">Iphiclides podalirius</name>
    <name type="common">scarce swallowtail</name>
    <dbReference type="NCBI Taxonomy" id="110791"/>
    <lineage>
        <taxon>Eukaryota</taxon>
        <taxon>Metazoa</taxon>
        <taxon>Ecdysozoa</taxon>
        <taxon>Arthropoda</taxon>
        <taxon>Hexapoda</taxon>
        <taxon>Insecta</taxon>
        <taxon>Pterygota</taxon>
        <taxon>Neoptera</taxon>
        <taxon>Endopterygota</taxon>
        <taxon>Lepidoptera</taxon>
        <taxon>Glossata</taxon>
        <taxon>Ditrysia</taxon>
        <taxon>Papilionoidea</taxon>
        <taxon>Papilionidae</taxon>
        <taxon>Papilioninae</taxon>
        <taxon>Iphiclides</taxon>
    </lineage>
</organism>
<dbReference type="Proteomes" id="UP000837857">
    <property type="component" value="Chromosome 27"/>
</dbReference>
<feature type="domain" description="ZZ-type" evidence="8">
    <location>
        <begin position="99"/>
        <end position="149"/>
    </location>
</feature>
<dbReference type="InterPro" id="IPR043145">
    <property type="entry name" value="Znf_ZZ_sf"/>
</dbReference>
<dbReference type="Gene3D" id="3.30.60.90">
    <property type="match status" value="1"/>
</dbReference>
<dbReference type="InterPro" id="IPR000433">
    <property type="entry name" value="Znf_ZZ"/>
</dbReference>
<dbReference type="Pfam" id="PF05485">
    <property type="entry name" value="THAP"/>
    <property type="match status" value="1"/>
</dbReference>
<keyword evidence="1" id="KW-0479">Metal-binding</keyword>
<evidence type="ECO:0000256" key="1">
    <source>
        <dbReference type="ARBA" id="ARBA00022723"/>
    </source>
</evidence>
<dbReference type="InterPro" id="IPR052260">
    <property type="entry name" value="Autophagy_Rcpt_SigReg"/>
</dbReference>